<dbReference type="AlphaFoldDB" id="A0A0N4VAZ5"/>
<evidence type="ECO:0000313" key="4">
    <source>
        <dbReference type="Proteomes" id="UP000274131"/>
    </source>
</evidence>
<dbReference type="STRING" id="51028.A0A0N4VAZ5"/>
<dbReference type="Gene3D" id="1.25.40.610">
    <property type="match status" value="1"/>
</dbReference>
<reference evidence="5" key="1">
    <citation type="submission" date="2017-02" db="UniProtKB">
        <authorList>
            <consortium name="WormBaseParasite"/>
        </authorList>
    </citation>
    <scope>IDENTIFICATION</scope>
</reference>
<gene>
    <name evidence="3" type="ORF">EVEC_LOCUS7174</name>
</gene>
<keyword evidence="1" id="KW-0812">Transmembrane</keyword>
<keyword evidence="1" id="KW-1133">Transmembrane helix</keyword>
<dbReference type="GO" id="GO:0004930">
    <property type="term" value="F:G protein-coupled receptor activity"/>
    <property type="evidence" value="ECO:0007669"/>
    <property type="project" value="InterPro"/>
</dbReference>
<evidence type="ECO:0000256" key="1">
    <source>
        <dbReference type="SAM" id="Phobius"/>
    </source>
</evidence>
<dbReference type="Proteomes" id="UP000274131">
    <property type="component" value="Unassembled WGS sequence"/>
</dbReference>
<feature type="transmembrane region" description="Helical" evidence="1">
    <location>
        <begin position="277"/>
        <end position="301"/>
    </location>
</feature>
<organism evidence="5">
    <name type="scientific">Enterobius vermicularis</name>
    <name type="common">Human pinworm</name>
    <dbReference type="NCBI Taxonomy" id="51028"/>
    <lineage>
        <taxon>Eukaryota</taxon>
        <taxon>Metazoa</taxon>
        <taxon>Ecdysozoa</taxon>
        <taxon>Nematoda</taxon>
        <taxon>Chromadorea</taxon>
        <taxon>Rhabditida</taxon>
        <taxon>Spirurina</taxon>
        <taxon>Oxyuridomorpha</taxon>
        <taxon>Oxyuroidea</taxon>
        <taxon>Oxyuridae</taxon>
        <taxon>Enterobius</taxon>
    </lineage>
</organism>
<dbReference type="Gene3D" id="4.10.1240.10">
    <property type="entry name" value="GPCR, family 2, extracellular hormone receptor domain"/>
    <property type="match status" value="1"/>
</dbReference>
<name>A0A0N4VAZ5_ENTVE</name>
<protein>
    <submittedName>
        <fullName evidence="5">GAIN domain-containing protein</fullName>
    </submittedName>
</protein>
<keyword evidence="1" id="KW-0472">Membrane</keyword>
<dbReference type="InterPro" id="IPR032471">
    <property type="entry name" value="AGRL2-4_GAIN_subdom_A"/>
</dbReference>
<evidence type="ECO:0000259" key="2">
    <source>
        <dbReference type="Pfam" id="PF16489"/>
    </source>
</evidence>
<evidence type="ECO:0000313" key="5">
    <source>
        <dbReference type="WBParaSite" id="EVEC_0000769001-mRNA-1"/>
    </source>
</evidence>
<proteinExistence type="predicted"/>
<dbReference type="EMBL" id="UXUI01008809">
    <property type="protein sequence ID" value="VDD92423.1"/>
    <property type="molecule type" value="Genomic_DNA"/>
</dbReference>
<evidence type="ECO:0000313" key="3">
    <source>
        <dbReference type="EMBL" id="VDD92423.1"/>
    </source>
</evidence>
<keyword evidence="4" id="KW-1185">Reference proteome</keyword>
<dbReference type="OrthoDB" id="1100386at2759"/>
<dbReference type="WBParaSite" id="EVEC_0000769001-mRNA-1">
    <property type="protein sequence ID" value="EVEC_0000769001-mRNA-1"/>
    <property type="gene ID" value="EVEC_0000769001"/>
</dbReference>
<dbReference type="InterPro" id="IPR036445">
    <property type="entry name" value="GPCR_2_extracell_dom_sf"/>
</dbReference>
<reference evidence="3 4" key="2">
    <citation type="submission" date="2018-10" db="EMBL/GenBank/DDBJ databases">
        <authorList>
            <consortium name="Pathogen Informatics"/>
        </authorList>
    </citation>
    <scope>NUCLEOTIDE SEQUENCE [LARGE SCALE GENOMIC DNA]</scope>
</reference>
<dbReference type="Pfam" id="PF16489">
    <property type="entry name" value="GAIN"/>
    <property type="match status" value="1"/>
</dbReference>
<accession>A0A0N4VAZ5</accession>
<sequence>MHFVLFSVEDRLIEDHRRFCEETHWGSLAFPRTPECSDAIAACPEPEVTVGIVVFKCGCDVAIWEPQPDTNNCTHKWIGELNSAIERGDPAENISQNWSNELRQALNTNMYGGDISGSVHIAEQLLSLAKQQLGETQDQLKRSKRAYTFTRRFGEAGDLLLSNKSEKIWLSFEVRKRIREASALMSLLQQSAALMANYLKEDQKQIGYENWVMEVHIKKAESTLNSDSIPRREPGVYSAPMATASHATFTTAEPPQKPISFANYSLSPIIKMPSFGAFRMLFCLLMIFHYFRFSLIFHCCLMDLKMRSCI</sequence>
<dbReference type="GO" id="GO:0016020">
    <property type="term" value="C:membrane"/>
    <property type="evidence" value="ECO:0007669"/>
    <property type="project" value="InterPro"/>
</dbReference>
<feature type="domain" description="AGRL2-4 GAIN subdomain A" evidence="2">
    <location>
        <begin position="93"/>
        <end position="196"/>
    </location>
</feature>